<dbReference type="InterPro" id="IPR006315">
    <property type="entry name" value="OM_autotransptr_brl_dom"/>
</dbReference>
<dbReference type="SMART" id="SM00869">
    <property type="entry name" value="Autotransporter"/>
    <property type="match status" value="1"/>
</dbReference>
<dbReference type="InterPro" id="IPR011050">
    <property type="entry name" value="Pectin_lyase_fold/virulence"/>
</dbReference>
<protein>
    <submittedName>
        <fullName evidence="3">Type V secretory pathway, adhesin AidA</fullName>
    </submittedName>
</protein>
<dbReference type="Gene3D" id="2.160.20.20">
    <property type="match status" value="1"/>
</dbReference>
<feature type="domain" description="Autotransporter" evidence="2">
    <location>
        <begin position="491"/>
        <end position="769"/>
    </location>
</feature>
<dbReference type="OrthoDB" id="7922675at2"/>
<gene>
    <name evidence="3" type="ORF">NCTC12905_01550</name>
</gene>
<dbReference type="EMBL" id="LR134529">
    <property type="protein sequence ID" value="VEJ45871.1"/>
    <property type="molecule type" value="Genomic_DNA"/>
</dbReference>
<dbReference type="Proteomes" id="UP000274201">
    <property type="component" value="Chromosome"/>
</dbReference>
<dbReference type="GO" id="GO:0019867">
    <property type="term" value="C:outer membrane"/>
    <property type="evidence" value="ECO:0007669"/>
    <property type="project" value="InterPro"/>
</dbReference>
<dbReference type="STRING" id="1094497.BVwin_12040"/>
<evidence type="ECO:0000259" key="2">
    <source>
        <dbReference type="PROSITE" id="PS51208"/>
    </source>
</evidence>
<dbReference type="InterPro" id="IPR036709">
    <property type="entry name" value="Autotransporte_beta_dom_sf"/>
</dbReference>
<dbReference type="InterPro" id="IPR005546">
    <property type="entry name" value="Autotransporte_beta"/>
</dbReference>
<name>A0A3S4ZDE8_BARVI</name>
<keyword evidence="1" id="KW-0732">Signal</keyword>
<dbReference type="RefSeq" id="WP_126603780.1">
    <property type="nucleotide sequence ID" value="NZ_LR134529.1"/>
</dbReference>
<dbReference type="InterPro" id="IPR012332">
    <property type="entry name" value="Autotransporter_pectin_lyase_C"/>
</dbReference>
<reference evidence="3 4" key="1">
    <citation type="submission" date="2018-12" db="EMBL/GenBank/DDBJ databases">
        <authorList>
            <consortium name="Pathogen Informatics"/>
        </authorList>
    </citation>
    <scope>NUCLEOTIDE SEQUENCE [LARGE SCALE GENOMIC DNA]</scope>
    <source>
        <strain evidence="3 4">NCTC12905</strain>
    </source>
</reference>
<organism evidence="3 4">
    <name type="scientific">Bartonella vinsonii</name>
    <name type="common">Rochalimaea vinsonii</name>
    <dbReference type="NCBI Taxonomy" id="33047"/>
    <lineage>
        <taxon>Bacteria</taxon>
        <taxon>Pseudomonadati</taxon>
        <taxon>Pseudomonadota</taxon>
        <taxon>Alphaproteobacteria</taxon>
        <taxon>Hyphomicrobiales</taxon>
        <taxon>Bartonellaceae</taxon>
        <taxon>Bartonella</taxon>
    </lineage>
</organism>
<accession>A0A3S4ZDE8</accession>
<proteinExistence type="predicted"/>
<evidence type="ECO:0000256" key="1">
    <source>
        <dbReference type="SAM" id="SignalP"/>
    </source>
</evidence>
<dbReference type="NCBIfam" id="TIGR01414">
    <property type="entry name" value="autotrans_barl"/>
    <property type="match status" value="1"/>
</dbReference>
<sequence>MYKKNFLLCTIAGTFLLSYFNSAYANTPPHEIPQVNVQEGERTFNNVIIRDRISTVNAKGSKTVVTIEKAEMTSEMISFSATKGGRINAKKVNAKTLIKGLDIINGIINLEDSIITVKGNHESYGISFGFITKSVKNDGEEVVNQAILTNTKLLVEDGVGILGPISNGEIRLKDSEIRADVLLQNKTMPGTDPVTLKLIADGSFLEGRAKTLPTNTTIFTLNNNSKWLLKNSQNEVDNDDITKLFNYSLLDINKRAQSNISILNLSDSSIIFDTPNALTAYHHHTLHVGKQPQAEEPQPLRNQGPHEAAVYTATGKAEIHLNTKWSDGEESADQKTDRLLIHGNVSGTTTIHFNSLLNSQNTQAEDSIPVNTHGLSLIQVSGKAEESSFRLANGYTTMGGMPYKYTLNAYGPTASRGKANVAQSLLGENENFWDFRLQSATLDPEAKIKALVPQVASYLVMPSALFSAGLADVNNQNTLLDNMRTSAVELEMSKNKGIFFSSYGKKSTFSSNRNPSQYGYGADIRYAALQAGVILAAIEEQNIITNFGLLGTYGKLAFTPKDMEGSKKSTLDKFSLAAYGSLQHNSGIYINALFSYSALKGNITTALIGNTANLDHTKTWGASASIGQRLATGTEGLIFEPQAQLVYQRLMLGTFSDIDGFDVNMGNPHQWLGRIGGRLTQMVTPADKDYALSFYGKLNAMKAFGDNGTIQIGDTFHLDSAESSVEGGLGVNAQLSQNIALHADVSYQHKLQKAGFSGINVSGGLRYQF</sequence>
<dbReference type="SUPFAM" id="SSF51126">
    <property type="entry name" value="Pectin lyase-like"/>
    <property type="match status" value="1"/>
</dbReference>
<evidence type="ECO:0000313" key="4">
    <source>
        <dbReference type="Proteomes" id="UP000274201"/>
    </source>
</evidence>
<dbReference type="AlphaFoldDB" id="A0A3S4ZDE8"/>
<evidence type="ECO:0000313" key="3">
    <source>
        <dbReference type="EMBL" id="VEJ45871.1"/>
    </source>
</evidence>
<feature type="chain" id="PRO_5018658268" evidence="1">
    <location>
        <begin position="26"/>
        <end position="769"/>
    </location>
</feature>
<feature type="signal peptide" evidence="1">
    <location>
        <begin position="1"/>
        <end position="25"/>
    </location>
</feature>
<dbReference type="Pfam" id="PF03797">
    <property type="entry name" value="Autotransporter"/>
    <property type="match status" value="1"/>
</dbReference>
<dbReference type="PROSITE" id="PS51208">
    <property type="entry name" value="AUTOTRANSPORTER"/>
    <property type="match status" value="1"/>
</dbReference>
<dbReference type="Gene3D" id="2.40.128.130">
    <property type="entry name" value="Autotransporter beta-domain"/>
    <property type="match status" value="1"/>
</dbReference>
<dbReference type="SUPFAM" id="SSF103515">
    <property type="entry name" value="Autotransporter"/>
    <property type="match status" value="1"/>
</dbReference>